<feature type="region of interest" description="Disordered" evidence="1">
    <location>
        <begin position="20"/>
        <end position="52"/>
    </location>
</feature>
<dbReference type="Proteomes" id="UP000799764">
    <property type="component" value="Unassembled WGS sequence"/>
</dbReference>
<accession>A0A9P4PB31</accession>
<reference evidence="2" key="1">
    <citation type="journal article" date="2020" name="Stud. Mycol.">
        <title>101 Dothideomycetes genomes: a test case for predicting lifestyles and emergence of pathogens.</title>
        <authorList>
            <person name="Haridas S."/>
            <person name="Albert R."/>
            <person name="Binder M."/>
            <person name="Bloem J."/>
            <person name="Labutti K."/>
            <person name="Salamov A."/>
            <person name="Andreopoulos B."/>
            <person name="Baker S."/>
            <person name="Barry K."/>
            <person name="Bills G."/>
            <person name="Bluhm B."/>
            <person name="Cannon C."/>
            <person name="Castanera R."/>
            <person name="Culley D."/>
            <person name="Daum C."/>
            <person name="Ezra D."/>
            <person name="Gonzalez J."/>
            <person name="Henrissat B."/>
            <person name="Kuo A."/>
            <person name="Liang C."/>
            <person name="Lipzen A."/>
            <person name="Lutzoni F."/>
            <person name="Magnuson J."/>
            <person name="Mondo S."/>
            <person name="Nolan M."/>
            <person name="Ohm R."/>
            <person name="Pangilinan J."/>
            <person name="Park H.-J."/>
            <person name="Ramirez L."/>
            <person name="Alfaro M."/>
            <person name="Sun H."/>
            <person name="Tritt A."/>
            <person name="Yoshinaga Y."/>
            <person name="Zwiers L.-H."/>
            <person name="Turgeon B."/>
            <person name="Goodwin S."/>
            <person name="Spatafora J."/>
            <person name="Crous P."/>
            <person name="Grigoriev I."/>
        </authorList>
    </citation>
    <scope>NUCLEOTIDE SEQUENCE</scope>
    <source>
        <strain evidence="2">CBS 690.94</strain>
    </source>
</reference>
<evidence type="ECO:0000313" key="3">
    <source>
        <dbReference type="Proteomes" id="UP000799764"/>
    </source>
</evidence>
<protein>
    <submittedName>
        <fullName evidence="2">Uncharacterized protein</fullName>
    </submittedName>
</protein>
<keyword evidence="3" id="KW-1185">Reference proteome</keyword>
<comment type="caution">
    <text evidence="2">The sequence shown here is derived from an EMBL/GenBank/DDBJ whole genome shotgun (WGS) entry which is preliminary data.</text>
</comment>
<dbReference type="AlphaFoldDB" id="A0A9P4PB31"/>
<feature type="compositionally biased region" description="Polar residues" evidence="1">
    <location>
        <begin position="34"/>
        <end position="44"/>
    </location>
</feature>
<proteinExistence type="predicted"/>
<sequence length="70" mass="7301">MALRNSTALHSACLLSIPTSRTPTPLLGRPPPQSQVRTTISATLNPPPSKRTMSPCPMIASCACEGTAVL</sequence>
<organism evidence="2 3">
    <name type="scientific">Karstenula rhodostoma CBS 690.94</name>
    <dbReference type="NCBI Taxonomy" id="1392251"/>
    <lineage>
        <taxon>Eukaryota</taxon>
        <taxon>Fungi</taxon>
        <taxon>Dikarya</taxon>
        <taxon>Ascomycota</taxon>
        <taxon>Pezizomycotina</taxon>
        <taxon>Dothideomycetes</taxon>
        <taxon>Pleosporomycetidae</taxon>
        <taxon>Pleosporales</taxon>
        <taxon>Massarineae</taxon>
        <taxon>Didymosphaeriaceae</taxon>
        <taxon>Karstenula</taxon>
    </lineage>
</organism>
<name>A0A9P4PB31_9PLEO</name>
<gene>
    <name evidence="2" type="ORF">P171DRAFT_114822</name>
</gene>
<evidence type="ECO:0000313" key="2">
    <source>
        <dbReference type="EMBL" id="KAF2439938.1"/>
    </source>
</evidence>
<evidence type="ECO:0000256" key="1">
    <source>
        <dbReference type="SAM" id="MobiDB-lite"/>
    </source>
</evidence>
<dbReference type="EMBL" id="MU001508">
    <property type="protein sequence ID" value="KAF2439938.1"/>
    <property type="molecule type" value="Genomic_DNA"/>
</dbReference>